<proteinExistence type="predicted"/>
<evidence type="ECO:0000313" key="2">
    <source>
        <dbReference type="Proteomes" id="UP000001307"/>
    </source>
</evidence>
<sequence>MKLFGFTLAAVALAQNDTFVPAAAAEAARSFGVELTGSTCFKCEGNSYQECMDQADEREGGPVSCRSDKMCSITERRRGGKIERVEMRCKQDDVCRMDVQHNLRPCPQMTWVTECHQMEKDENGAEVPSVCRKCFGQDKDIEFVKGFVNGVGYADYQGANGLILDHWMSE</sequence>
<keyword evidence="2" id="KW-1185">Reference proteome</keyword>
<dbReference type="AlphaFoldDB" id="E4XX78"/>
<dbReference type="InParanoid" id="E4XX78"/>
<accession>E4XX78</accession>
<organism evidence="1">
    <name type="scientific">Oikopleura dioica</name>
    <name type="common">Tunicate</name>
    <dbReference type="NCBI Taxonomy" id="34765"/>
    <lineage>
        <taxon>Eukaryota</taxon>
        <taxon>Metazoa</taxon>
        <taxon>Chordata</taxon>
        <taxon>Tunicata</taxon>
        <taxon>Appendicularia</taxon>
        <taxon>Copelata</taxon>
        <taxon>Oikopleuridae</taxon>
        <taxon>Oikopleura</taxon>
    </lineage>
</organism>
<reference evidence="1" key="1">
    <citation type="journal article" date="2010" name="Science">
        <title>Plasticity of animal genome architecture unmasked by rapid evolution of a pelagic tunicate.</title>
        <authorList>
            <person name="Denoeud F."/>
            <person name="Henriet S."/>
            <person name="Mungpakdee S."/>
            <person name="Aury J.M."/>
            <person name="Da Silva C."/>
            <person name="Brinkmann H."/>
            <person name="Mikhaleva J."/>
            <person name="Olsen L.C."/>
            <person name="Jubin C."/>
            <person name="Canestro C."/>
            <person name="Bouquet J.M."/>
            <person name="Danks G."/>
            <person name="Poulain J."/>
            <person name="Campsteijn C."/>
            <person name="Adamski M."/>
            <person name="Cross I."/>
            <person name="Yadetie F."/>
            <person name="Muffato M."/>
            <person name="Louis A."/>
            <person name="Butcher S."/>
            <person name="Tsagkogeorga G."/>
            <person name="Konrad A."/>
            <person name="Singh S."/>
            <person name="Jensen M.F."/>
            <person name="Cong E.H."/>
            <person name="Eikeseth-Otteraa H."/>
            <person name="Noel B."/>
            <person name="Anthouard V."/>
            <person name="Porcel B.M."/>
            <person name="Kachouri-Lafond R."/>
            <person name="Nishino A."/>
            <person name="Ugolini M."/>
            <person name="Chourrout P."/>
            <person name="Nishida H."/>
            <person name="Aasland R."/>
            <person name="Huzurbazar S."/>
            <person name="Westhof E."/>
            <person name="Delsuc F."/>
            <person name="Lehrach H."/>
            <person name="Reinhardt R."/>
            <person name="Weissenbach J."/>
            <person name="Roy S.W."/>
            <person name="Artiguenave F."/>
            <person name="Postlethwait J.H."/>
            <person name="Manak J.R."/>
            <person name="Thompson E.M."/>
            <person name="Jaillon O."/>
            <person name="Du Pasquier L."/>
            <person name="Boudinot P."/>
            <person name="Liberles D.A."/>
            <person name="Volff J.N."/>
            <person name="Philippe H."/>
            <person name="Lenhard B."/>
            <person name="Roest Crollius H."/>
            <person name="Wincker P."/>
            <person name="Chourrout D."/>
        </authorList>
    </citation>
    <scope>NUCLEOTIDE SEQUENCE [LARGE SCALE GENOMIC DNA]</scope>
</reference>
<dbReference type="Proteomes" id="UP000001307">
    <property type="component" value="Unassembled WGS sequence"/>
</dbReference>
<evidence type="ECO:0000313" key="1">
    <source>
        <dbReference type="EMBL" id="CBY14272.1"/>
    </source>
</evidence>
<protein>
    <submittedName>
        <fullName evidence="1">Uncharacterized protein</fullName>
    </submittedName>
</protein>
<gene>
    <name evidence="1" type="ORF">GSOID_T00007258001</name>
</gene>
<name>E4XX78_OIKDI</name>
<dbReference type="EMBL" id="FN653269">
    <property type="protein sequence ID" value="CBY14272.1"/>
    <property type="molecule type" value="Genomic_DNA"/>
</dbReference>
<dbReference type="OrthoDB" id="10380958at2759"/>